<organism evidence="1 2">
    <name type="scientific">Aduncisulcus paluster</name>
    <dbReference type="NCBI Taxonomy" id="2918883"/>
    <lineage>
        <taxon>Eukaryota</taxon>
        <taxon>Metamonada</taxon>
        <taxon>Carpediemonas-like organisms</taxon>
        <taxon>Aduncisulcus</taxon>
    </lineage>
</organism>
<dbReference type="EMBL" id="BQXS01012746">
    <property type="protein sequence ID" value="GKT27477.1"/>
    <property type="molecule type" value="Genomic_DNA"/>
</dbReference>
<proteinExistence type="predicted"/>
<comment type="caution">
    <text evidence="1">The sequence shown here is derived from an EMBL/GenBank/DDBJ whole genome shotgun (WGS) entry which is preliminary data.</text>
</comment>
<protein>
    <submittedName>
        <fullName evidence="1">Uncharacterized protein</fullName>
    </submittedName>
</protein>
<gene>
    <name evidence="1" type="ORF">ADUPG1_013859</name>
</gene>
<evidence type="ECO:0000313" key="1">
    <source>
        <dbReference type="EMBL" id="GKT27477.1"/>
    </source>
</evidence>
<dbReference type="Proteomes" id="UP001057375">
    <property type="component" value="Unassembled WGS sequence"/>
</dbReference>
<reference evidence="1" key="1">
    <citation type="submission" date="2022-03" db="EMBL/GenBank/DDBJ databases">
        <title>Draft genome sequence of Aduncisulcus paluster, a free-living microaerophilic Fornicata.</title>
        <authorList>
            <person name="Yuyama I."/>
            <person name="Kume K."/>
            <person name="Tamura T."/>
            <person name="Inagaki Y."/>
            <person name="Hashimoto T."/>
        </authorList>
    </citation>
    <scope>NUCLEOTIDE SEQUENCE</scope>
    <source>
        <strain evidence="1">NY0171</strain>
    </source>
</reference>
<evidence type="ECO:0000313" key="2">
    <source>
        <dbReference type="Proteomes" id="UP001057375"/>
    </source>
</evidence>
<keyword evidence="2" id="KW-1185">Reference proteome</keyword>
<accession>A0ABQ5K6B0</accession>
<sequence>MITSLLKQCPVIAIDERGIPRLLTELSNKDLPFEKKVKSLQMLERFLTRLSQDSLVFLPDCVNTLFFIAYLCVTKLPSFDLRNIHELTPEKLKSYDESCNQPILNTLISTLSCFLKLSKIPSLYDVCFPEIAFSIDKSKAESHALPIKLTESSEDIPDEKEPKLSLEFEHQSRREGKQGQRRHFIPCIPISVEQRLSILSDIIINSPPSSRKLGIEFITQVCEHSLFTTFESRFLSLKMIDALDQSFGIKYFPSFCSTPSESSFTLAPTPLFYYSNPLYSSVLFLIENVSSFTSVRLLLMRTNLVNFILHCSSVSGLEQLIMSIFSNMSGVPGLNSHLIGRGVISCVMFCLCRKDEKILSKALITLQNLTASPEASLSSFIRTISVFHPTELFDSWPFVSQDVHLSYYYTRLMRSLCVDGEFRALYEEKASPEVKHCVHLSETSK</sequence>
<name>A0ABQ5K6B0_9EUKA</name>